<accession>A0A0S8G980</accession>
<keyword evidence="1" id="KW-0812">Transmembrane</keyword>
<feature type="transmembrane region" description="Helical" evidence="1">
    <location>
        <begin position="117"/>
        <end position="135"/>
    </location>
</feature>
<dbReference type="GO" id="GO:0016787">
    <property type="term" value="F:hydrolase activity"/>
    <property type="evidence" value="ECO:0007669"/>
    <property type="project" value="InterPro"/>
</dbReference>
<sequence length="362" mass="40766">SCQYPWYIAVNIGFAVVFYVLSIQYGRSLRILLAERILGLSPTTQPAFAAFVLDTLVAYVVLTLLFVLISVPVLFHKGIVFTVIGYTLHFWFLFFPAHLLIGVFAGKPWAVTMKVPVLFLACVLITVFALSLFYFPDHIKTRHLTFTTRKITRTLRIVHVSDIHADNYGAREARVVSLVNRQNPDLIFISGDMFVTPYEYNHRGVNAARRILAQLNATKGIYLVEGHHDEGKVHHLVKGMGDKVKFLRDTHDYVGDNGNTIFLFGASLESKVTVYEHTNETDSYSIYLAHNPKMKRNLKDSSFDLALFGHTHGSQVYVPIVSYLITGKYTHGLYEYDGVPLYVNSGIGMEGYIAPSAACAMW</sequence>
<evidence type="ECO:0000259" key="2">
    <source>
        <dbReference type="Pfam" id="PF00149"/>
    </source>
</evidence>
<dbReference type="Gene3D" id="3.60.21.10">
    <property type="match status" value="1"/>
</dbReference>
<keyword evidence="1" id="KW-0472">Membrane</keyword>
<comment type="caution">
    <text evidence="3">The sequence shown here is derived from an EMBL/GenBank/DDBJ whole genome shotgun (WGS) entry which is preliminary data.</text>
</comment>
<feature type="transmembrane region" description="Helical" evidence="1">
    <location>
        <begin position="79"/>
        <end position="105"/>
    </location>
</feature>
<protein>
    <recommendedName>
        <fullName evidence="2">Calcineurin-like phosphoesterase domain-containing protein</fullName>
    </recommendedName>
</protein>
<dbReference type="InterPro" id="IPR004843">
    <property type="entry name" value="Calcineurin-like_PHP"/>
</dbReference>
<keyword evidence="1" id="KW-1133">Transmembrane helix</keyword>
<evidence type="ECO:0000313" key="4">
    <source>
        <dbReference type="Proteomes" id="UP000051096"/>
    </source>
</evidence>
<dbReference type="PANTHER" id="PTHR31302:SF0">
    <property type="entry name" value="TRANSMEMBRANE PROTEIN WITH METALLOPHOSPHOESTERASE DOMAIN"/>
    <property type="match status" value="1"/>
</dbReference>
<dbReference type="Proteomes" id="UP000051096">
    <property type="component" value="Unassembled WGS sequence"/>
</dbReference>
<dbReference type="EMBL" id="LJUO01000125">
    <property type="protein sequence ID" value="KPK69470.1"/>
    <property type="molecule type" value="Genomic_DNA"/>
</dbReference>
<name>A0A0S8G980_UNCW3</name>
<reference evidence="3 4" key="1">
    <citation type="journal article" date="2015" name="Microbiome">
        <title>Genomic resolution of linkages in carbon, nitrogen, and sulfur cycling among widespread estuary sediment bacteria.</title>
        <authorList>
            <person name="Baker B.J."/>
            <person name="Lazar C.S."/>
            <person name="Teske A.P."/>
            <person name="Dick G.J."/>
        </authorList>
    </citation>
    <scope>NUCLEOTIDE SEQUENCE [LARGE SCALE GENOMIC DNA]</scope>
    <source>
        <strain evidence="3">SM23_60</strain>
    </source>
</reference>
<gene>
    <name evidence="3" type="ORF">AMJ87_10445</name>
</gene>
<dbReference type="InterPro" id="IPR051158">
    <property type="entry name" value="Metallophosphoesterase_sf"/>
</dbReference>
<proteinExistence type="predicted"/>
<evidence type="ECO:0000256" key="1">
    <source>
        <dbReference type="SAM" id="Phobius"/>
    </source>
</evidence>
<feature type="non-terminal residue" evidence="3">
    <location>
        <position position="1"/>
    </location>
</feature>
<feature type="transmembrane region" description="Helical" evidence="1">
    <location>
        <begin position="47"/>
        <end position="73"/>
    </location>
</feature>
<dbReference type="PANTHER" id="PTHR31302">
    <property type="entry name" value="TRANSMEMBRANE PROTEIN WITH METALLOPHOSPHOESTERASE DOMAIN-RELATED"/>
    <property type="match status" value="1"/>
</dbReference>
<organism evidence="3 4">
    <name type="scientific">candidate division WOR_3 bacterium SM23_60</name>
    <dbReference type="NCBI Taxonomy" id="1703780"/>
    <lineage>
        <taxon>Bacteria</taxon>
        <taxon>Bacteria division WOR-3</taxon>
    </lineage>
</organism>
<dbReference type="Pfam" id="PF00149">
    <property type="entry name" value="Metallophos"/>
    <property type="match status" value="1"/>
</dbReference>
<feature type="transmembrane region" description="Helical" evidence="1">
    <location>
        <begin position="6"/>
        <end position="26"/>
    </location>
</feature>
<feature type="domain" description="Calcineurin-like phosphoesterase" evidence="2">
    <location>
        <begin position="155"/>
        <end position="313"/>
    </location>
</feature>
<dbReference type="InterPro" id="IPR029052">
    <property type="entry name" value="Metallo-depent_PP-like"/>
</dbReference>
<dbReference type="AlphaFoldDB" id="A0A0S8G980"/>
<evidence type="ECO:0000313" key="3">
    <source>
        <dbReference type="EMBL" id="KPK69470.1"/>
    </source>
</evidence>
<dbReference type="SUPFAM" id="SSF56300">
    <property type="entry name" value="Metallo-dependent phosphatases"/>
    <property type="match status" value="1"/>
</dbReference>